<evidence type="ECO:0000256" key="3">
    <source>
        <dbReference type="ARBA" id="ARBA00022692"/>
    </source>
</evidence>
<dbReference type="Pfam" id="PF17991">
    <property type="entry name" value="Thioredoxin_10"/>
    <property type="match status" value="1"/>
</dbReference>
<dbReference type="InterPro" id="IPR050553">
    <property type="entry name" value="Thioredoxin_ResA/DsbE_sf"/>
</dbReference>
<feature type="transmembrane region" description="Helical" evidence="7">
    <location>
        <begin position="160"/>
        <end position="187"/>
    </location>
</feature>
<evidence type="ECO:0000259" key="8">
    <source>
        <dbReference type="PROSITE" id="PS51352"/>
    </source>
</evidence>
<evidence type="ECO:0000313" key="9">
    <source>
        <dbReference type="EMBL" id="KTC95991.1"/>
    </source>
</evidence>
<dbReference type="CDD" id="cd03012">
    <property type="entry name" value="TlpA_like_DipZ_like"/>
    <property type="match status" value="1"/>
</dbReference>
<dbReference type="PANTHER" id="PTHR42852">
    <property type="entry name" value="THIOL:DISULFIDE INTERCHANGE PROTEIN DSBE"/>
    <property type="match status" value="1"/>
</dbReference>
<dbReference type="PANTHER" id="PTHR42852:SF13">
    <property type="entry name" value="PROTEIN DIPZ"/>
    <property type="match status" value="1"/>
</dbReference>
<dbReference type="Proteomes" id="UP000251942">
    <property type="component" value="Unassembled WGS sequence"/>
</dbReference>
<keyword evidence="3 7" id="KW-0812">Transmembrane</keyword>
<dbReference type="Pfam" id="PF02683">
    <property type="entry name" value="DsbD_TM"/>
    <property type="match status" value="1"/>
</dbReference>
<dbReference type="PROSITE" id="PS51352">
    <property type="entry name" value="THIOREDOXIN_2"/>
    <property type="match status" value="1"/>
</dbReference>
<evidence type="ECO:0000256" key="5">
    <source>
        <dbReference type="ARBA" id="ARBA00022989"/>
    </source>
</evidence>
<keyword evidence="4" id="KW-0201">Cytochrome c-type biogenesis</keyword>
<dbReference type="Gene3D" id="2.60.120.260">
    <property type="entry name" value="Galactose-binding domain-like"/>
    <property type="match status" value="1"/>
</dbReference>
<evidence type="ECO:0000313" key="11">
    <source>
        <dbReference type="Proteomes" id="UP000054698"/>
    </source>
</evidence>
<dbReference type="InterPro" id="IPR013740">
    <property type="entry name" value="Redoxin"/>
</dbReference>
<dbReference type="STRING" id="453.Lfee_2353"/>
<dbReference type="GO" id="GO:0016491">
    <property type="term" value="F:oxidoreductase activity"/>
    <property type="evidence" value="ECO:0007669"/>
    <property type="project" value="InterPro"/>
</dbReference>
<dbReference type="GO" id="GO:0005886">
    <property type="term" value="C:plasma membrane"/>
    <property type="evidence" value="ECO:0007669"/>
    <property type="project" value="UniProtKB-SubCell"/>
</dbReference>
<feature type="transmembrane region" description="Helical" evidence="7">
    <location>
        <begin position="127"/>
        <end position="154"/>
    </location>
</feature>
<dbReference type="Proteomes" id="UP000054698">
    <property type="component" value="Unassembled WGS sequence"/>
</dbReference>
<dbReference type="SUPFAM" id="SSF52833">
    <property type="entry name" value="Thioredoxin-like"/>
    <property type="match status" value="1"/>
</dbReference>
<proteinExistence type="predicted"/>
<accession>A0A0W0TK30</accession>
<gene>
    <name evidence="10" type="primary">dipZ</name>
    <name evidence="9" type="ORF">Lfee_2353</name>
    <name evidence="10" type="ORF">NCTC12022_00965</name>
</gene>
<organism evidence="9 11">
    <name type="scientific">Legionella feeleii</name>
    <dbReference type="NCBI Taxonomy" id="453"/>
    <lineage>
        <taxon>Bacteria</taxon>
        <taxon>Pseudomonadati</taxon>
        <taxon>Pseudomonadota</taxon>
        <taxon>Gammaproteobacteria</taxon>
        <taxon>Legionellales</taxon>
        <taxon>Legionellaceae</taxon>
        <taxon>Legionella</taxon>
    </lineage>
</organism>
<dbReference type="EMBL" id="LNYB01000082">
    <property type="protein sequence ID" value="KTC95991.1"/>
    <property type="molecule type" value="Genomic_DNA"/>
</dbReference>
<feature type="domain" description="Thioredoxin" evidence="8">
    <location>
        <begin position="243"/>
        <end position="388"/>
    </location>
</feature>
<dbReference type="InterPro" id="IPR013766">
    <property type="entry name" value="Thioredoxin_domain"/>
</dbReference>
<protein>
    <submittedName>
        <fullName evidence="9">Cytochrome C biogenesis protein</fullName>
    </submittedName>
</protein>
<feature type="transmembrane region" description="Helical" evidence="7">
    <location>
        <begin position="44"/>
        <end position="65"/>
    </location>
</feature>
<reference evidence="10 12" key="2">
    <citation type="submission" date="2018-06" db="EMBL/GenBank/DDBJ databases">
        <authorList>
            <consortium name="Pathogen Informatics"/>
            <person name="Doyle S."/>
        </authorList>
    </citation>
    <scope>NUCLEOTIDE SEQUENCE [LARGE SCALE GENOMIC DNA]</scope>
    <source>
        <strain evidence="10 12">NCTC12022</strain>
    </source>
</reference>
<name>A0A0W0TK30_9GAMM</name>
<evidence type="ECO:0000313" key="12">
    <source>
        <dbReference type="Proteomes" id="UP000251942"/>
    </source>
</evidence>
<sequence>MQLDFLDIILGFFEGFALIISPCILPILPIILAGSFSGSKKRPIGIIIGFVITFTLFAFFSRQLVQYSGIDLNIIRHFSYGILLLLGIIMLSTYLTEKFSHLTQRLVGVSSAFSAAANPQGGLISGFFFGALVAIIWTPCAGPILAAIIVQTVIQQTTIISFLTLLAFSLGAAIPMLIIALYGITIMDKFTFFKTRTSLFRKILGLIIIASVAYMIYQERGEATSTTTAKTSIQTATTLQNGLWLPYKAPAISSIEAWINSAPLQLTNLKGKVILVDFWTYSCINCVRTLPYLKNWYDNYHDKGLVIIGVHSPEFDFEKNLDNVKNAVKRNGIKYPVALDNQFVTWRNFNNHYWPAHYLINKEGEVVYKHLGEGDYEITENNIRFLLGIGGIAMPTEASTDHPSLAETPETYLGYARADRNASPYPLIHDKPAQYSFPEQLASNSWALQGLWQVMPDKIISMQANAAIQIQFNARKVFVVMGNTSSKPIQVKLLLDGRRITTEKGKDVINSSINVNKHSIYELVVLPHFADGILQITATEPGLAIYTFTFGS</sequence>
<evidence type="ECO:0000256" key="1">
    <source>
        <dbReference type="ARBA" id="ARBA00004651"/>
    </source>
</evidence>
<keyword evidence="11" id="KW-1185">Reference proteome</keyword>
<dbReference type="Pfam" id="PF08534">
    <property type="entry name" value="Redoxin"/>
    <property type="match status" value="1"/>
</dbReference>
<comment type="subcellular location">
    <subcellularLocation>
        <location evidence="1">Cell membrane</location>
        <topology evidence="1">Multi-pass membrane protein</topology>
    </subcellularLocation>
</comment>
<dbReference type="AlphaFoldDB" id="A0A0W0TK30"/>
<evidence type="ECO:0000313" key="10">
    <source>
        <dbReference type="EMBL" id="SPX60249.1"/>
    </source>
</evidence>
<evidence type="ECO:0000256" key="2">
    <source>
        <dbReference type="ARBA" id="ARBA00022475"/>
    </source>
</evidence>
<dbReference type="RefSeq" id="WP_058447052.1">
    <property type="nucleotide sequence ID" value="NZ_CAAAHT010000035.1"/>
</dbReference>
<dbReference type="InterPro" id="IPR003834">
    <property type="entry name" value="Cyt_c_assmbl_TM_dom"/>
</dbReference>
<feature type="transmembrane region" description="Helical" evidence="7">
    <location>
        <begin position="12"/>
        <end position="32"/>
    </location>
</feature>
<evidence type="ECO:0000256" key="4">
    <source>
        <dbReference type="ARBA" id="ARBA00022748"/>
    </source>
</evidence>
<dbReference type="OrthoDB" id="9811352at2"/>
<keyword evidence="5 7" id="KW-1133">Transmembrane helix</keyword>
<dbReference type="InterPro" id="IPR041017">
    <property type="entry name" value="Thioredoxin_10"/>
</dbReference>
<evidence type="ECO:0000256" key="7">
    <source>
        <dbReference type="SAM" id="Phobius"/>
    </source>
</evidence>
<feature type="transmembrane region" description="Helical" evidence="7">
    <location>
        <begin position="77"/>
        <end position="96"/>
    </location>
</feature>
<keyword evidence="6 7" id="KW-0472">Membrane</keyword>
<reference evidence="9 11" key="1">
    <citation type="submission" date="2015-11" db="EMBL/GenBank/DDBJ databases">
        <title>Genomic analysis of 38 Legionella species identifies large and diverse effector repertoires.</title>
        <authorList>
            <person name="Burstein D."/>
            <person name="Amaro F."/>
            <person name="Zusman T."/>
            <person name="Lifshitz Z."/>
            <person name="Cohen O."/>
            <person name="Gilbert J.A."/>
            <person name="Pupko T."/>
            <person name="Shuman H.A."/>
            <person name="Segal G."/>
        </authorList>
    </citation>
    <scope>NUCLEOTIDE SEQUENCE [LARGE SCALE GENOMIC DNA]</scope>
    <source>
        <strain evidence="9 11">WO-44C</strain>
    </source>
</reference>
<evidence type="ECO:0000256" key="6">
    <source>
        <dbReference type="ARBA" id="ARBA00023136"/>
    </source>
</evidence>
<dbReference type="InterPro" id="IPR036249">
    <property type="entry name" value="Thioredoxin-like_sf"/>
</dbReference>
<dbReference type="EMBL" id="UASS01000008">
    <property type="protein sequence ID" value="SPX60249.1"/>
    <property type="molecule type" value="Genomic_DNA"/>
</dbReference>
<keyword evidence="2" id="KW-1003">Cell membrane</keyword>
<dbReference type="PATRIC" id="fig|453.4.peg.2576"/>
<dbReference type="GO" id="GO:0017004">
    <property type="term" value="P:cytochrome complex assembly"/>
    <property type="evidence" value="ECO:0007669"/>
    <property type="project" value="UniProtKB-KW"/>
</dbReference>
<dbReference type="Gene3D" id="3.40.30.10">
    <property type="entry name" value="Glutaredoxin"/>
    <property type="match status" value="1"/>
</dbReference>